<dbReference type="AlphaFoldDB" id="A0A0D8XKA2"/>
<evidence type="ECO:0000256" key="4">
    <source>
        <dbReference type="ARBA" id="ARBA00022679"/>
    </source>
</evidence>
<protein>
    <recommendedName>
        <fullName evidence="2">glucuronosyltransferase</fullName>
        <ecNumber evidence="2">2.4.1.17</ecNumber>
    </recommendedName>
</protein>
<dbReference type="EMBL" id="KN716487">
    <property type="protein sequence ID" value="KJH44259.1"/>
    <property type="molecule type" value="Genomic_DNA"/>
</dbReference>
<keyword evidence="8" id="KW-1185">Reference proteome</keyword>
<evidence type="ECO:0000256" key="1">
    <source>
        <dbReference type="ARBA" id="ARBA00009995"/>
    </source>
</evidence>
<dbReference type="OrthoDB" id="5835829at2759"/>
<reference evidence="8" key="2">
    <citation type="journal article" date="2016" name="Sci. Rep.">
        <title>Dictyocaulus viviparus genome, variome and transcriptome elucidate lungworm biology and support future intervention.</title>
        <authorList>
            <person name="McNulty S.N."/>
            <person name="Strube C."/>
            <person name="Rosa B.A."/>
            <person name="Martin J.C."/>
            <person name="Tyagi R."/>
            <person name="Choi Y.J."/>
            <person name="Wang Q."/>
            <person name="Hallsworth Pepin K."/>
            <person name="Zhang X."/>
            <person name="Ozersky P."/>
            <person name="Wilson R.K."/>
            <person name="Sternberg P.W."/>
            <person name="Gasser R.B."/>
            <person name="Mitreva M."/>
        </authorList>
    </citation>
    <scope>NUCLEOTIDE SEQUENCE [LARGE SCALE GENOMIC DNA]</scope>
    <source>
        <strain evidence="8">HannoverDv2000</strain>
    </source>
</reference>
<dbReference type="PANTHER" id="PTHR48043">
    <property type="entry name" value="EG:EG0003.4 PROTEIN-RELATED"/>
    <property type="match status" value="1"/>
</dbReference>
<evidence type="ECO:0000313" key="7">
    <source>
        <dbReference type="EMBL" id="KJH44259.1"/>
    </source>
</evidence>
<keyword evidence="3" id="KW-0328">Glycosyltransferase</keyword>
<name>A0A0D8XKA2_DICVI</name>
<sequence>MPVMDMTQENNTGVKLTKNVIKPVPDQRVIELMRYQYRALERMWTIEANLFTFPRITGNMTSSFTYQCESIIYDEKLMKMLEEEKFDVGITEVFDICGLGIFELINIPATVSTFAVVHSDLVSESIGEPTMPSFVPAGMSVKGDRMDIVERFMNMANVILGKILFSQTFIREINVFRAKFGAQFKDYNELIAKSSFIFTNSNPYLDYPRPTIHK</sequence>
<comment type="similarity">
    <text evidence="1">Belongs to the UDP-glycosyltransferase family.</text>
</comment>
<keyword evidence="5" id="KW-0732">Signal</keyword>
<dbReference type="Pfam" id="PF00201">
    <property type="entry name" value="UDPGT"/>
    <property type="match status" value="1"/>
</dbReference>
<proteinExistence type="inferred from homology"/>
<evidence type="ECO:0000256" key="3">
    <source>
        <dbReference type="ARBA" id="ARBA00022676"/>
    </source>
</evidence>
<keyword evidence="4" id="KW-0808">Transferase</keyword>
<evidence type="ECO:0000256" key="2">
    <source>
        <dbReference type="ARBA" id="ARBA00012544"/>
    </source>
</evidence>
<dbReference type="InterPro" id="IPR002213">
    <property type="entry name" value="UDP_glucos_trans"/>
</dbReference>
<accession>A0A0D8XKA2</accession>
<reference evidence="7 8" key="1">
    <citation type="submission" date="2013-11" db="EMBL/GenBank/DDBJ databases">
        <title>Draft genome of the bovine lungworm Dictyocaulus viviparus.</title>
        <authorList>
            <person name="Mitreva M."/>
        </authorList>
    </citation>
    <scope>NUCLEOTIDE SEQUENCE [LARGE SCALE GENOMIC DNA]</scope>
    <source>
        <strain evidence="7 8">HannoverDv2000</strain>
    </source>
</reference>
<dbReference type="InterPro" id="IPR050271">
    <property type="entry name" value="UDP-glycosyltransferase"/>
</dbReference>
<dbReference type="STRING" id="29172.A0A0D8XKA2"/>
<evidence type="ECO:0000256" key="5">
    <source>
        <dbReference type="ARBA" id="ARBA00022729"/>
    </source>
</evidence>
<dbReference type="Proteomes" id="UP000053766">
    <property type="component" value="Unassembled WGS sequence"/>
</dbReference>
<comment type="catalytic activity">
    <reaction evidence="6">
        <text>glucuronate acceptor + UDP-alpha-D-glucuronate = acceptor beta-D-glucuronoside + UDP + H(+)</text>
        <dbReference type="Rhea" id="RHEA:21032"/>
        <dbReference type="ChEBI" id="CHEBI:15378"/>
        <dbReference type="ChEBI" id="CHEBI:58052"/>
        <dbReference type="ChEBI" id="CHEBI:58223"/>
        <dbReference type="ChEBI" id="CHEBI:132367"/>
        <dbReference type="ChEBI" id="CHEBI:132368"/>
        <dbReference type="EC" id="2.4.1.17"/>
    </reaction>
</comment>
<dbReference type="SUPFAM" id="SSF53756">
    <property type="entry name" value="UDP-Glycosyltransferase/glycogen phosphorylase"/>
    <property type="match status" value="1"/>
</dbReference>
<gene>
    <name evidence="7" type="ORF">DICVIV_09703</name>
</gene>
<feature type="non-terminal residue" evidence="7">
    <location>
        <position position="214"/>
    </location>
</feature>
<evidence type="ECO:0000313" key="8">
    <source>
        <dbReference type="Proteomes" id="UP000053766"/>
    </source>
</evidence>
<organism evidence="7 8">
    <name type="scientific">Dictyocaulus viviparus</name>
    <name type="common">Bovine lungworm</name>
    <dbReference type="NCBI Taxonomy" id="29172"/>
    <lineage>
        <taxon>Eukaryota</taxon>
        <taxon>Metazoa</taxon>
        <taxon>Ecdysozoa</taxon>
        <taxon>Nematoda</taxon>
        <taxon>Chromadorea</taxon>
        <taxon>Rhabditida</taxon>
        <taxon>Rhabditina</taxon>
        <taxon>Rhabditomorpha</taxon>
        <taxon>Strongyloidea</taxon>
        <taxon>Metastrongylidae</taxon>
        <taxon>Dictyocaulus</taxon>
    </lineage>
</organism>
<dbReference type="EC" id="2.4.1.17" evidence="2"/>
<dbReference type="GO" id="GO:0015020">
    <property type="term" value="F:glucuronosyltransferase activity"/>
    <property type="evidence" value="ECO:0007669"/>
    <property type="project" value="UniProtKB-EC"/>
</dbReference>
<dbReference type="PANTHER" id="PTHR48043:SF23">
    <property type="entry name" value="UDP-GLUCURONOSYLTRANSFERASE"/>
    <property type="match status" value="1"/>
</dbReference>
<evidence type="ECO:0000256" key="6">
    <source>
        <dbReference type="ARBA" id="ARBA00047475"/>
    </source>
</evidence>